<dbReference type="Pfam" id="PF13202">
    <property type="entry name" value="EF-hand_5"/>
    <property type="match status" value="2"/>
</dbReference>
<dbReference type="PROSITE" id="PS50222">
    <property type="entry name" value="EF_HAND_2"/>
    <property type="match status" value="1"/>
</dbReference>
<reference evidence="3 4" key="1">
    <citation type="submission" date="2016-10" db="EMBL/GenBank/DDBJ databases">
        <authorList>
            <person name="de Groot N.N."/>
        </authorList>
    </citation>
    <scope>NUCLEOTIDE SEQUENCE [LARGE SCALE GENOMIC DNA]</scope>
    <source>
        <strain evidence="3 4">DSM 7343</strain>
    </source>
</reference>
<dbReference type="OrthoDB" id="5526141at2"/>
<dbReference type="InterPro" id="IPR011992">
    <property type="entry name" value="EF-hand-dom_pair"/>
</dbReference>
<dbReference type="InterPro" id="IPR018247">
    <property type="entry name" value="EF_Hand_1_Ca_BS"/>
</dbReference>
<dbReference type="Gene3D" id="1.10.238.10">
    <property type="entry name" value="EF-hand"/>
    <property type="match status" value="1"/>
</dbReference>
<name>A0A1H3W7C8_9BACT</name>
<dbReference type="SMART" id="SM00054">
    <property type="entry name" value="EFh"/>
    <property type="match status" value="2"/>
</dbReference>
<evidence type="ECO:0000256" key="1">
    <source>
        <dbReference type="SAM" id="MobiDB-lite"/>
    </source>
</evidence>
<proteinExistence type="predicted"/>
<dbReference type="InterPro" id="IPR002048">
    <property type="entry name" value="EF_hand_dom"/>
</dbReference>
<organism evidence="3 4">
    <name type="scientific">Desulfuromusa kysingii</name>
    <dbReference type="NCBI Taxonomy" id="37625"/>
    <lineage>
        <taxon>Bacteria</taxon>
        <taxon>Pseudomonadati</taxon>
        <taxon>Thermodesulfobacteriota</taxon>
        <taxon>Desulfuromonadia</taxon>
        <taxon>Desulfuromonadales</taxon>
        <taxon>Geopsychrobacteraceae</taxon>
        <taxon>Desulfuromusa</taxon>
    </lineage>
</organism>
<dbReference type="GO" id="GO:0005509">
    <property type="term" value="F:calcium ion binding"/>
    <property type="evidence" value="ECO:0007669"/>
    <property type="project" value="InterPro"/>
</dbReference>
<feature type="compositionally biased region" description="Polar residues" evidence="1">
    <location>
        <begin position="34"/>
        <end position="43"/>
    </location>
</feature>
<sequence length="155" mass="16011">MINSVSMSSMSTMGTSSMQRQPPPQDKDVFQVADSDSSGLVSSTELETLAAGIEELTGNSIDVEETLATYDADGDGGLSGEELFGLLSSQGFNPGGMVSGESSDSEMMPPPPPPPQQASSAYEANSGEDTISQLIELLTGNSESEVTYSSLEATA</sequence>
<dbReference type="Proteomes" id="UP000199409">
    <property type="component" value="Unassembled WGS sequence"/>
</dbReference>
<dbReference type="EMBL" id="FNQN01000001">
    <property type="protein sequence ID" value="SDZ83003.1"/>
    <property type="molecule type" value="Genomic_DNA"/>
</dbReference>
<feature type="compositionally biased region" description="Low complexity" evidence="1">
    <location>
        <begin position="1"/>
        <end position="18"/>
    </location>
</feature>
<feature type="compositionally biased region" description="Low complexity" evidence="1">
    <location>
        <begin position="80"/>
        <end position="91"/>
    </location>
</feature>
<keyword evidence="4" id="KW-1185">Reference proteome</keyword>
<dbReference type="AlphaFoldDB" id="A0A1H3W7C8"/>
<dbReference type="SUPFAM" id="SSF47473">
    <property type="entry name" value="EF-hand"/>
    <property type="match status" value="1"/>
</dbReference>
<dbReference type="RefSeq" id="WP_092344388.1">
    <property type="nucleotide sequence ID" value="NZ_FNQN01000001.1"/>
</dbReference>
<dbReference type="STRING" id="37625.SAMN05660420_00516"/>
<gene>
    <name evidence="3" type="ORF">SAMN05660420_00516</name>
</gene>
<evidence type="ECO:0000313" key="3">
    <source>
        <dbReference type="EMBL" id="SDZ83003.1"/>
    </source>
</evidence>
<evidence type="ECO:0000259" key="2">
    <source>
        <dbReference type="PROSITE" id="PS50222"/>
    </source>
</evidence>
<dbReference type="PROSITE" id="PS00018">
    <property type="entry name" value="EF_HAND_1"/>
    <property type="match status" value="1"/>
</dbReference>
<protein>
    <submittedName>
        <fullName evidence="3">EF hand</fullName>
    </submittedName>
</protein>
<evidence type="ECO:0000313" key="4">
    <source>
        <dbReference type="Proteomes" id="UP000199409"/>
    </source>
</evidence>
<feature type="region of interest" description="Disordered" evidence="1">
    <location>
        <begin position="1"/>
        <end position="43"/>
    </location>
</feature>
<feature type="region of interest" description="Disordered" evidence="1">
    <location>
        <begin position="72"/>
        <end position="128"/>
    </location>
</feature>
<feature type="compositionally biased region" description="Polar residues" evidence="1">
    <location>
        <begin position="117"/>
        <end position="128"/>
    </location>
</feature>
<accession>A0A1H3W7C8</accession>
<feature type="domain" description="EF-hand" evidence="2">
    <location>
        <begin position="58"/>
        <end position="93"/>
    </location>
</feature>